<proteinExistence type="predicted"/>
<dbReference type="EMBL" id="BMSL01000035">
    <property type="protein sequence ID" value="GGS67712.1"/>
    <property type="molecule type" value="Genomic_DNA"/>
</dbReference>
<gene>
    <name evidence="2" type="ORF">GCM10010238_65580</name>
</gene>
<dbReference type="Proteomes" id="UP000653493">
    <property type="component" value="Unassembled WGS sequence"/>
</dbReference>
<comment type="caution">
    <text evidence="2">The sequence shown here is derived from an EMBL/GenBank/DDBJ whole genome shotgun (WGS) entry which is preliminary data.</text>
</comment>
<keyword evidence="3" id="KW-1185">Reference proteome</keyword>
<reference evidence="2" key="1">
    <citation type="journal article" date="2014" name="Int. J. Syst. Evol. Microbiol.">
        <title>Complete genome sequence of Corynebacterium casei LMG S-19264T (=DSM 44701T), isolated from a smear-ripened cheese.</title>
        <authorList>
            <consortium name="US DOE Joint Genome Institute (JGI-PGF)"/>
            <person name="Walter F."/>
            <person name="Albersmeier A."/>
            <person name="Kalinowski J."/>
            <person name="Ruckert C."/>
        </authorList>
    </citation>
    <scope>NUCLEOTIDE SEQUENCE</scope>
    <source>
        <strain evidence="2">JCM 4234</strain>
    </source>
</reference>
<sequence length="153" mass="16601">MPHFRHRRRARASRGVLVAGFLACPALFLTQGTATAAPAAAQPWSTAYGTATTAGTWDYAATAEPDRWDVVFDGRLTNTGGECYSTWFAVIYDMSPPVYTKAGTQCGTGTAPVRHSFPSYGWTFTTNVYVTVCEGTTNRADCGPLQWISTVWT</sequence>
<evidence type="ECO:0000256" key="1">
    <source>
        <dbReference type="SAM" id="SignalP"/>
    </source>
</evidence>
<keyword evidence="1" id="KW-0732">Signal</keyword>
<feature type="signal peptide" evidence="1">
    <location>
        <begin position="1"/>
        <end position="36"/>
    </location>
</feature>
<reference evidence="2" key="2">
    <citation type="submission" date="2020-09" db="EMBL/GenBank/DDBJ databases">
        <authorList>
            <person name="Sun Q."/>
            <person name="Ohkuma M."/>
        </authorList>
    </citation>
    <scope>NUCLEOTIDE SEQUENCE</scope>
    <source>
        <strain evidence="2">JCM 4234</strain>
    </source>
</reference>
<protein>
    <recommendedName>
        <fullName evidence="4">Secreted protein</fullName>
    </recommendedName>
</protein>
<accession>A0A918GVE4</accession>
<dbReference type="AlphaFoldDB" id="A0A918GVE4"/>
<evidence type="ECO:0008006" key="4">
    <source>
        <dbReference type="Google" id="ProtNLM"/>
    </source>
</evidence>
<name>A0A918GVE4_STRGD</name>
<organism evidence="2 3">
    <name type="scientific">Streptomyces griseoviridis</name>
    <dbReference type="NCBI Taxonomy" id="45398"/>
    <lineage>
        <taxon>Bacteria</taxon>
        <taxon>Bacillati</taxon>
        <taxon>Actinomycetota</taxon>
        <taxon>Actinomycetes</taxon>
        <taxon>Kitasatosporales</taxon>
        <taxon>Streptomycetaceae</taxon>
        <taxon>Streptomyces</taxon>
    </lineage>
</organism>
<evidence type="ECO:0000313" key="2">
    <source>
        <dbReference type="EMBL" id="GGS67712.1"/>
    </source>
</evidence>
<evidence type="ECO:0000313" key="3">
    <source>
        <dbReference type="Proteomes" id="UP000653493"/>
    </source>
</evidence>
<feature type="chain" id="PRO_5038032247" description="Secreted protein" evidence="1">
    <location>
        <begin position="37"/>
        <end position="153"/>
    </location>
</feature>